<evidence type="ECO:0000313" key="8">
    <source>
        <dbReference type="Proteomes" id="UP000672602"/>
    </source>
</evidence>
<dbReference type="GO" id="GO:0000271">
    <property type="term" value="P:polysaccharide biosynthetic process"/>
    <property type="evidence" value="ECO:0007669"/>
    <property type="project" value="InterPro"/>
</dbReference>
<evidence type="ECO:0000256" key="2">
    <source>
        <dbReference type="ARBA" id="ARBA00023002"/>
    </source>
</evidence>
<dbReference type="InterPro" id="IPR017476">
    <property type="entry name" value="UDP-Glc/GDP-Man"/>
</dbReference>
<protein>
    <submittedName>
        <fullName evidence="7">Nucleotide sugar dehydrogenase</fullName>
    </submittedName>
</protein>
<evidence type="ECO:0000259" key="6">
    <source>
        <dbReference type="SMART" id="SM00984"/>
    </source>
</evidence>
<dbReference type="Pfam" id="PF03720">
    <property type="entry name" value="UDPG_MGDP_dh_C"/>
    <property type="match status" value="1"/>
</dbReference>
<evidence type="ECO:0000256" key="5">
    <source>
        <dbReference type="SAM" id="Phobius"/>
    </source>
</evidence>
<dbReference type="SUPFAM" id="SSF48179">
    <property type="entry name" value="6-phosphogluconate dehydrogenase C-terminal domain-like"/>
    <property type="match status" value="1"/>
</dbReference>
<evidence type="ECO:0000256" key="1">
    <source>
        <dbReference type="ARBA" id="ARBA00006601"/>
    </source>
</evidence>
<dbReference type="AlphaFoldDB" id="A0A8J7SHS2"/>
<dbReference type="InterPro" id="IPR014027">
    <property type="entry name" value="UDP-Glc/GDP-Man_DH_C"/>
</dbReference>
<dbReference type="InterPro" id="IPR008927">
    <property type="entry name" value="6-PGluconate_DH-like_C_sf"/>
</dbReference>
<dbReference type="InterPro" id="IPR036291">
    <property type="entry name" value="NAD(P)-bd_dom_sf"/>
</dbReference>
<keyword evidence="2" id="KW-0560">Oxidoreductase</keyword>
<dbReference type="SUPFAM" id="SSF51735">
    <property type="entry name" value="NAD(P)-binding Rossmann-fold domains"/>
    <property type="match status" value="1"/>
</dbReference>
<dbReference type="RefSeq" id="WP_210681178.1">
    <property type="nucleotide sequence ID" value="NZ_JAGMWN010000002.1"/>
</dbReference>
<name>A0A8J7SHS2_9PROT</name>
<dbReference type="InterPro" id="IPR036220">
    <property type="entry name" value="UDP-Glc/GDP-Man_DH_C_sf"/>
</dbReference>
<comment type="similarity">
    <text evidence="1 4">Belongs to the UDP-glucose/GDP-mannose dehydrogenase family.</text>
</comment>
<keyword evidence="5" id="KW-1133">Transmembrane helix</keyword>
<dbReference type="PANTHER" id="PTHR43491">
    <property type="entry name" value="UDP-N-ACETYL-D-MANNOSAMINE DEHYDROGENASE"/>
    <property type="match status" value="1"/>
</dbReference>
<feature type="domain" description="UDP-glucose/GDP-mannose dehydrogenase C-terminal" evidence="6">
    <location>
        <begin position="309"/>
        <end position="405"/>
    </location>
</feature>
<dbReference type="InterPro" id="IPR014026">
    <property type="entry name" value="UDP-Glc/GDP-Man_DH_dimer"/>
</dbReference>
<evidence type="ECO:0000256" key="4">
    <source>
        <dbReference type="PIRNR" id="PIRNR000124"/>
    </source>
</evidence>
<dbReference type="PANTHER" id="PTHR43491:SF2">
    <property type="entry name" value="UDP-N-ACETYL-D-MANNOSAMINE DEHYDROGENASE"/>
    <property type="match status" value="1"/>
</dbReference>
<evidence type="ECO:0000313" key="7">
    <source>
        <dbReference type="EMBL" id="MBP5856613.1"/>
    </source>
</evidence>
<dbReference type="PIRSF" id="PIRSF000124">
    <property type="entry name" value="UDPglc_GDPman_dh"/>
    <property type="match status" value="1"/>
</dbReference>
<dbReference type="GO" id="GO:0016616">
    <property type="term" value="F:oxidoreductase activity, acting on the CH-OH group of donors, NAD or NADP as acceptor"/>
    <property type="evidence" value="ECO:0007669"/>
    <property type="project" value="InterPro"/>
</dbReference>
<dbReference type="Proteomes" id="UP000672602">
    <property type="component" value="Unassembled WGS sequence"/>
</dbReference>
<dbReference type="Pfam" id="PF00984">
    <property type="entry name" value="UDPG_MGDP_dh"/>
    <property type="match status" value="1"/>
</dbReference>
<dbReference type="GO" id="GO:0016628">
    <property type="term" value="F:oxidoreductase activity, acting on the CH-CH group of donors, NAD or NADP as acceptor"/>
    <property type="evidence" value="ECO:0007669"/>
    <property type="project" value="InterPro"/>
</dbReference>
<accession>A0A8J7SHS2</accession>
<dbReference type="PIRSF" id="PIRSF500136">
    <property type="entry name" value="UDP_ManNAc_DH"/>
    <property type="match status" value="1"/>
</dbReference>
<dbReference type="InterPro" id="IPR028359">
    <property type="entry name" value="UDP_ManNAc/GlcNAc_DH"/>
</dbReference>
<sequence>MYENPVITVVGLGYVGLPLAVALARHFEVMGYDIDEKRIAELRSGHDRTGELSRGELTDSALEYVTDPEALKEAHIFIVTVPTPVDAENKPDLRAVESASRFVGSLIRMGSVVVYESTVYPGCTEAFCGPILEAESDLIAGQDFFLGYSPERINPGDKVHRVDSITKVVAGQTEKVAQLLAQVYGAMNGNDTFIARDIRTAEASKVIENAQRDINIAFVNEIAEIFGKMGLSIYDVLEAANTKWNFLPFSPGLVGGHCIGVDPYYLAHAAEKIGVDPRVILSGRRINDNMARSIAARLDAELPRGARILMLGFTFKENVPDIRNTKVIDLVRALEEKGHDVAVYDPIADADEIRAHYDLSVIETPELAYDAVVGAVPHSGFAELPLRGLVRADGLVADIKGIWRKRSVPQGLRYWTL</sequence>
<proteinExistence type="inferred from homology"/>
<organism evidence="7 8">
    <name type="scientific">Marivibrio halodurans</name>
    <dbReference type="NCBI Taxonomy" id="2039722"/>
    <lineage>
        <taxon>Bacteria</taxon>
        <taxon>Pseudomonadati</taxon>
        <taxon>Pseudomonadota</taxon>
        <taxon>Alphaproteobacteria</taxon>
        <taxon>Rhodospirillales</taxon>
        <taxon>Rhodospirillaceae</taxon>
        <taxon>Marivibrio</taxon>
    </lineage>
</organism>
<reference evidence="7" key="1">
    <citation type="submission" date="2021-04" db="EMBL/GenBank/DDBJ databases">
        <authorList>
            <person name="Zhang D.-C."/>
        </authorList>
    </citation>
    <scope>NUCLEOTIDE SEQUENCE</scope>
    <source>
        <strain evidence="7">CGMCC 1.15697</strain>
    </source>
</reference>
<dbReference type="SUPFAM" id="SSF52413">
    <property type="entry name" value="UDP-glucose/GDP-mannose dehydrogenase C-terminal domain"/>
    <property type="match status" value="1"/>
</dbReference>
<gene>
    <name evidence="7" type="ORF">KAJ83_06310</name>
</gene>
<dbReference type="InterPro" id="IPR001732">
    <property type="entry name" value="UDP-Glc/GDP-Man_DH_N"/>
</dbReference>
<keyword evidence="3" id="KW-0520">NAD</keyword>
<feature type="transmembrane region" description="Helical" evidence="5">
    <location>
        <begin position="6"/>
        <end position="24"/>
    </location>
</feature>
<comment type="caution">
    <text evidence="7">The sequence shown here is derived from an EMBL/GenBank/DDBJ whole genome shotgun (WGS) entry which is preliminary data.</text>
</comment>
<dbReference type="SMART" id="SM00984">
    <property type="entry name" value="UDPG_MGDP_dh_C"/>
    <property type="match status" value="1"/>
</dbReference>
<keyword evidence="5" id="KW-0812">Transmembrane</keyword>
<keyword evidence="5" id="KW-0472">Membrane</keyword>
<dbReference type="Gene3D" id="3.40.50.720">
    <property type="entry name" value="NAD(P)-binding Rossmann-like Domain"/>
    <property type="match status" value="2"/>
</dbReference>
<keyword evidence="8" id="KW-1185">Reference proteome</keyword>
<dbReference type="Pfam" id="PF03721">
    <property type="entry name" value="UDPG_MGDP_dh_N"/>
    <property type="match status" value="1"/>
</dbReference>
<dbReference type="NCBIfam" id="TIGR03026">
    <property type="entry name" value="NDP-sugDHase"/>
    <property type="match status" value="1"/>
</dbReference>
<evidence type="ECO:0000256" key="3">
    <source>
        <dbReference type="ARBA" id="ARBA00023027"/>
    </source>
</evidence>
<dbReference type="EMBL" id="JAGMWN010000002">
    <property type="protein sequence ID" value="MBP5856613.1"/>
    <property type="molecule type" value="Genomic_DNA"/>
</dbReference>
<dbReference type="GO" id="GO:0051287">
    <property type="term" value="F:NAD binding"/>
    <property type="evidence" value="ECO:0007669"/>
    <property type="project" value="InterPro"/>
</dbReference>